<dbReference type="CDD" id="cd04301">
    <property type="entry name" value="NAT_SF"/>
    <property type="match status" value="1"/>
</dbReference>
<dbReference type="Proteomes" id="UP000092695">
    <property type="component" value="Chromosome"/>
</dbReference>
<accession>A0A193LK90</accession>
<reference evidence="2 3" key="1">
    <citation type="submission" date="2016-06" db="EMBL/GenBank/DDBJ databases">
        <title>Complete genome sequence of a deep-branching marine Gamma Proteobacterium Woeseia oceani type strain XK5.</title>
        <authorList>
            <person name="Mu D."/>
            <person name="Du Z."/>
        </authorList>
    </citation>
    <scope>NUCLEOTIDE SEQUENCE [LARGE SCALE GENOMIC DNA]</scope>
    <source>
        <strain evidence="2 3">XK5</strain>
    </source>
</reference>
<dbReference type="KEGG" id="woc:BA177_03670"/>
<name>A0A193LK90_9GAMM</name>
<dbReference type="STRING" id="1548547.BA177_03670"/>
<feature type="domain" description="N-acetyltransferase" evidence="1">
    <location>
        <begin position="10"/>
        <end position="150"/>
    </location>
</feature>
<protein>
    <recommendedName>
        <fullName evidence="1">N-acetyltransferase domain-containing protein</fullName>
    </recommendedName>
</protein>
<dbReference type="SUPFAM" id="SSF55729">
    <property type="entry name" value="Acyl-CoA N-acyltransferases (Nat)"/>
    <property type="match status" value="1"/>
</dbReference>
<dbReference type="Pfam" id="PF00583">
    <property type="entry name" value="Acetyltransf_1"/>
    <property type="match status" value="1"/>
</dbReference>
<gene>
    <name evidence="2" type="ORF">BA177_03670</name>
</gene>
<sequence length="154" mass="17267">MPGPLNHRSREVAEDIHRVFQAAYRIEAELIGVTDFPPLEREPEQIRTAPTCFLGCWSGTELAAVMEYECNGMHLSIDSLVVHPHYFRQGLASNLLRSRLALADWQTANVETAAKNDPAIALYERFGFSVSARWATKAGIDKVRLSLARANNDR</sequence>
<dbReference type="Gene3D" id="3.40.630.30">
    <property type="match status" value="1"/>
</dbReference>
<dbReference type="EMBL" id="CP016268">
    <property type="protein sequence ID" value="ANO52975.1"/>
    <property type="molecule type" value="Genomic_DNA"/>
</dbReference>
<dbReference type="AlphaFoldDB" id="A0A193LK90"/>
<proteinExistence type="predicted"/>
<evidence type="ECO:0000313" key="3">
    <source>
        <dbReference type="Proteomes" id="UP000092695"/>
    </source>
</evidence>
<evidence type="ECO:0000313" key="2">
    <source>
        <dbReference type="EMBL" id="ANO52975.1"/>
    </source>
</evidence>
<dbReference type="InterPro" id="IPR000182">
    <property type="entry name" value="GNAT_dom"/>
</dbReference>
<organism evidence="2 3">
    <name type="scientific">Woeseia oceani</name>
    <dbReference type="NCBI Taxonomy" id="1548547"/>
    <lineage>
        <taxon>Bacteria</taxon>
        <taxon>Pseudomonadati</taxon>
        <taxon>Pseudomonadota</taxon>
        <taxon>Gammaproteobacteria</taxon>
        <taxon>Woeseiales</taxon>
        <taxon>Woeseiaceae</taxon>
        <taxon>Woeseia</taxon>
    </lineage>
</organism>
<dbReference type="PROSITE" id="PS51186">
    <property type="entry name" value="GNAT"/>
    <property type="match status" value="1"/>
</dbReference>
<dbReference type="GO" id="GO:0016747">
    <property type="term" value="F:acyltransferase activity, transferring groups other than amino-acyl groups"/>
    <property type="evidence" value="ECO:0007669"/>
    <property type="project" value="InterPro"/>
</dbReference>
<evidence type="ECO:0000259" key="1">
    <source>
        <dbReference type="PROSITE" id="PS51186"/>
    </source>
</evidence>
<dbReference type="InterPro" id="IPR016181">
    <property type="entry name" value="Acyl_CoA_acyltransferase"/>
</dbReference>
<dbReference type="RefSeq" id="WP_068618856.1">
    <property type="nucleotide sequence ID" value="NZ_CP016268.1"/>
</dbReference>
<keyword evidence="3" id="KW-1185">Reference proteome</keyword>